<evidence type="ECO:0000256" key="5">
    <source>
        <dbReference type="SAM" id="SignalP"/>
    </source>
</evidence>
<dbReference type="Pfam" id="PF11974">
    <property type="entry name" value="bMG3"/>
    <property type="match status" value="1"/>
</dbReference>
<dbReference type="InterPro" id="IPR002890">
    <property type="entry name" value="MG2"/>
</dbReference>
<dbReference type="GO" id="GO:0005615">
    <property type="term" value="C:extracellular space"/>
    <property type="evidence" value="ECO:0007669"/>
    <property type="project" value="InterPro"/>
</dbReference>
<dbReference type="Proteomes" id="UP000196027">
    <property type="component" value="Chromosome"/>
</dbReference>
<dbReference type="InterPro" id="IPR041203">
    <property type="entry name" value="Bact_A2M_MG5"/>
</dbReference>
<dbReference type="PANTHER" id="PTHR40094">
    <property type="entry name" value="ALPHA-2-MACROGLOBULIN HOMOLOG"/>
    <property type="match status" value="1"/>
</dbReference>
<dbReference type="Pfam" id="PF21142">
    <property type="entry name" value="A2M_bMG2"/>
    <property type="match status" value="1"/>
</dbReference>
<dbReference type="Gene3D" id="2.60.40.1930">
    <property type="match status" value="1"/>
</dbReference>
<keyword evidence="3" id="KW-1003">Cell membrane</keyword>
<keyword evidence="9" id="KW-1185">Reference proteome</keyword>
<feature type="chain" id="PRO_5012417517" description="Alpha-2-macroglobulin" evidence="5">
    <location>
        <begin position="21"/>
        <end position="1658"/>
    </location>
</feature>
<feature type="region of interest" description="Disordered" evidence="4">
    <location>
        <begin position="21"/>
        <end position="45"/>
    </location>
</feature>
<dbReference type="InterPro" id="IPR011626">
    <property type="entry name" value="Alpha-macroglobulin_TED"/>
</dbReference>
<evidence type="ECO:0000259" key="7">
    <source>
        <dbReference type="SMART" id="SM01360"/>
    </source>
</evidence>
<keyword evidence="2 5" id="KW-0732">Signal</keyword>
<keyword evidence="3" id="KW-0646">Protease inhibitor</keyword>
<dbReference type="InterPro" id="IPR040639">
    <property type="entry name" value="A2MG_MG1"/>
</dbReference>
<dbReference type="InterPro" id="IPR051802">
    <property type="entry name" value="YfhM-like"/>
</dbReference>
<evidence type="ECO:0000256" key="2">
    <source>
        <dbReference type="ARBA" id="ARBA00022729"/>
    </source>
</evidence>
<dbReference type="InterPro" id="IPR041246">
    <property type="entry name" value="Bact_MG10"/>
</dbReference>
<evidence type="ECO:0000313" key="9">
    <source>
        <dbReference type="Proteomes" id="UP000196027"/>
    </source>
</evidence>
<dbReference type="SUPFAM" id="SSF48239">
    <property type="entry name" value="Terpenoid cyclases/Protein prenyltransferases"/>
    <property type="match status" value="1"/>
</dbReference>
<dbReference type="Pfam" id="PF07703">
    <property type="entry name" value="A2M_BRD"/>
    <property type="match status" value="1"/>
</dbReference>
<sequence>MFIHLGLLLALILFISGCEPTPTESQPENAPSPEATSPDAPTRQDRAALSAQYDGQLLTVLDISERTFNGKNAIAVTLSVPLDLETTFQQFLNISLNTPNNGSSQSSGKVDGDWVIDDTGKIAYFPYIEPEANYTVSVYQGLAAINNTELKATEITTLNTRKVPPAFSFSTKGSFLAQGLTEGLPVSVVNVDEVEINFHRLKAPHISAFIQEVNEARRYRYYNLRRFSQWSDLVYTGRFDLNPEANKREDKAIPVQDIPELKQPGVYLAVMKQPGKYDYQNDVTYFMVTDLGVHVRVYADQLDVHVSSLKSANAISGVTVSLMDHQGQTLQETTSSGRGLASFARNTPNAESARYIVAQTKTSFAIVELTGPPLDLADFNLGQRPYHPIDAFIYTPRDLYRPGETVDISALLRKADGRALDSFPVRAVIRKPDGSESSTVTMAEQSGFYRHHAFSIPGNAATGKWTVQLDWGAGKSELYGFLVEEFLPERMKLEFNEGKTETKTFNHQQTLTIPVYGAYLYGAPAAGNRLSTSVLSYLARQPVASLPNFIFGDERENARQTLNLDDITLDESGQTVLNIPAHWQQNHSPIYVKLNSSLYETGGRPVARSYQALLWPEDGYLGVRPDFGDESPQANSRVQFAILRAQLDGQKLPGENIELTLIREDRQYFWEYNSQQGWHYEFTEKEFPVFNQTVNFNAGESAKIEVPVDWGRYRFEARDRQRNEVTTVRFFAGTDWYANWRQSQIGNTASKPDQVNIVLDKAAYRGGETAQLTINPPHAGEAIVLVESDKPLWSTRLAMGAEAKTISIPIDASWQRHDIYVSVVMLRPASREQEITPARAFGLIHLPLDRSERTLNVSIEADDKTEPEQTFPVKVKVEGQSIHPAWVTLSAVDVGVLNITNYDTPNPEALFFGPRRYSIESRDMYSKLIELNQYERAGIRFGGDIDLSQGGDEPLSEVQILSQFYRPQQVDAEGYATFHLPLPQFNGQIRLMAVAYSEETFGHNDHETTVASPIVTQLAMPRFLGAHDQSQIALDIHNLSGESKNLDVTVQTSPPLKSEQFTKTLALKHDEKTTLTWPIHADFGYGKAPITVKVTDTATNPPLKAIERTWNLGVRPAYSPVTRQEKVVLGAGDSVILDALTLDAYYQSELRGKLKVSARPPLNLDSHLQSLLQYPYGCLEQTSSRAFPLAIATQENLQRFNLAKLDEAERLKRINTALTRIAGMQLSSGGFGLWDNQSPEEHWLTAYVTDLLLRLRDEGYRVSESILDKALKRLQHYTVTQGGAINQRYSENETHYTFAYQAYAAYVLARVNRDTLAATRLLLDRLLQLDTHTTRGHAPVESGLPYLHLAAALRLQGDPSRAEQAIEKAIHTTRDQHRYLGDYGTPLRDRALMIALMLEHHIEEHTALTWANELTDQIYQRRWLSTQERNALFMTGLQLENKIDTGWEANITLGENRFERKQTVSELLELNSKQLLKRINLTNNGTGPLFIERTYRGYPKTPAPVTDAGYHISRQYYNTQGEAIDPDQIKSGELLLVHLQVNSEDRHPDTLVVDLLPAGLELENQNLSHAVNLNDFVINNQPVQKLISGTTITYQEYRDDRYIAAIDLRYQKANLFYLARAVTPGIYQVPAPFVEDMYRPEHRGVGFTQDKLKVLPRQ</sequence>
<dbReference type="InterPro" id="IPR021868">
    <property type="entry name" value="Alpha_2_Macroglob_MG3"/>
</dbReference>
<dbReference type="Pfam" id="PF07678">
    <property type="entry name" value="TED_complement"/>
    <property type="match status" value="1"/>
</dbReference>
<dbReference type="InterPro" id="IPR026284">
    <property type="entry name" value="A2MG_proteobact"/>
</dbReference>
<dbReference type="Pfam" id="PF17962">
    <property type="entry name" value="bMG6"/>
    <property type="match status" value="1"/>
</dbReference>
<keyword evidence="8" id="KW-0449">Lipoprotein</keyword>
<dbReference type="Pfam" id="PF17972">
    <property type="entry name" value="bMG5"/>
    <property type="match status" value="1"/>
</dbReference>
<evidence type="ECO:0000256" key="3">
    <source>
        <dbReference type="PIRNR" id="PIRNR038980"/>
    </source>
</evidence>
<feature type="domain" description="Alpha-2-macroglobulin" evidence="7">
    <location>
        <begin position="962"/>
        <end position="1050"/>
    </location>
</feature>
<comment type="function">
    <text evidence="3">Protects the bacterial cell from host peptidases.</text>
</comment>
<dbReference type="SMART" id="SM01360">
    <property type="entry name" value="A2M"/>
    <property type="match status" value="1"/>
</dbReference>
<dbReference type="InterPro" id="IPR047565">
    <property type="entry name" value="Alpha-macroglob_thiol-ester_cl"/>
</dbReference>
<dbReference type="Pfam" id="PF17970">
    <property type="entry name" value="bMG1"/>
    <property type="match status" value="1"/>
</dbReference>
<name>A0A1Y0I3E9_9GAMM</name>
<dbReference type="Pfam" id="PF00207">
    <property type="entry name" value="A2M"/>
    <property type="match status" value="1"/>
</dbReference>
<comment type="similarity">
    <text evidence="1">Belongs to the protease inhibitor I39 (alpha-2-macroglobulin) family. Bacterial alpha-2-macroglobulin subfamily.</text>
</comment>
<dbReference type="PIRSF" id="PIRSF038980">
    <property type="entry name" value="A2M_bac"/>
    <property type="match status" value="1"/>
</dbReference>
<dbReference type="InterPro" id="IPR041462">
    <property type="entry name" value="Bact_A2M_MG6"/>
</dbReference>
<dbReference type="SMART" id="SM01359">
    <property type="entry name" value="A2M_N_2"/>
    <property type="match status" value="1"/>
</dbReference>
<protein>
    <recommendedName>
        <fullName evidence="3">Alpha-2-macroglobulin</fullName>
    </recommendedName>
</protein>
<accession>A0A1Y0I3E9</accession>
<dbReference type="CDD" id="cd02891">
    <property type="entry name" value="A2M_like"/>
    <property type="match status" value="1"/>
</dbReference>
<dbReference type="InterPro" id="IPR011625">
    <property type="entry name" value="A2M_N_BRD"/>
</dbReference>
<dbReference type="Gene3D" id="1.50.10.20">
    <property type="match status" value="1"/>
</dbReference>
<feature type="signal peptide" evidence="5">
    <location>
        <begin position="1"/>
        <end position="20"/>
    </location>
</feature>
<organism evidence="8 9">
    <name type="scientific">Oleiphilus messinensis</name>
    <dbReference type="NCBI Taxonomy" id="141451"/>
    <lineage>
        <taxon>Bacteria</taxon>
        <taxon>Pseudomonadati</taxon>
        <taxon>Pseudomonadota</taxon>
        <taxon>Gammaproteobacteria</taxon>
        <taxon>Oceanospirillales</taxon>
        <taxon>Oleiphilaceae</taxon>
        <taxon>Oleiphilus</taxon>
    </lineage>
</organism>
<dbReference type="InterPro" id="IPR001599">
    <property type="entry name" value="Macroglobln_a2"/>
</dbReference>
<dbReference type="Pfam" id="PF17973">
    <property type="entry name" value="bMG10"/>
    <property type="match status" value="1"/>
</dbReference>
<gene>
    <name evidence="8" type="ORF">OLMES_0626</name>
</gene>
<reference evidence="8 9" key="1">
    <citation type="submission" date="2017-05" db="EMBL/GenBank/DDBJ databases">
        <title>Genomic insights into alkan degradation activity of Oleiphilus messinensis.</title>
        <authorList>
            <person name="Kozyavkin S.A."/>
            <person name="Slesarev A.I."/>
            <person name="Golyshin P.N."/>
            <person name="Korzhenkov A."/>
            <person name="Golyshina O.N."/>
            <person name="Toshchakov S.V."/>
        </authorList>
    </citation>
    <scope>NUCLEOTIDE SEQUENCE [LARGE SCALE GENOMIC DNA]</scope>
    <source>
        <strain evidence="8 9">ME102</strain>
    </source>
</reference>
<evidence type="ECO:0000256" key="1">
    <source>
        <dbReference type="ARBA" id="ARBA00010556"/>
    </source>
</evidence>
<evidence type="ECO:0000259" key="6">
    <source>
        <dbReference type="SMART" id="SM01359"/>
    </source>
</evidence>
<dbReference type="Pfam" id="PF01835">
    <property type="entry name" value="MG2"/>
    <property type="match status" value="1"/>
</dbReference>
<dbReference type="GO" id="GO:0004866">
    <property type="term" value="F:endopeptidase inhibitor activity"/>
    <property type="evidence" value="ECO:0007669"/>
    <property type="project" value="UniProtKB-UniRule"/>
</dbReference>
<feature type="domain" description="Alpha-2-macroglobulin bait region" evidence="6">
    <location>
        <begin position="755"/>
        <end position="899"/>
    </location>
</feature>
<dbReference type="InterPro" id="IPR049120">
    <property type="entry name" value="A2M_bMG2"/>
</dbReference>
<dbReference type="SMART" id="SM01419">
    <property type="entry name" value="Thiol-ester_cl"/>
    <property type="match status" value="1"/>
</dbReference>
<dbReference type="KEGG" id="ome:OLMES_0626"/>
<evidence type="ECO:0000313" key="8">
    <source>
        <dbReference type="EMBL" id="ARU54729.1"/>
    </source>
</evidence>
<evidence type="ECO:0000256" key="4">
    <source>
        <dbReference type="SAM" id="MobiDB-lite"/>
    </source>
</evidence>
<dbReference type="EMBL" id="CP021425">
    <property type="protein sequence ID" value="ARU54729.1"/>
    <property type="molecule type" value="Genomic_DNA"/>
</dbReference>
<dbReference type="PANTHER" id="PTHR40094:SF1">
    <property type="entry name" value="UBIQUITIN DOMAIN-CONTAINING PROTEIN"/>
    <property type="match status" value="1"/>
</dbReference>
<dbReference type="InterPro" id="IPR008930">
    <property type="entry name" value="Terpenoid_cyclase/PrenylTrfase"/>
</dbReference>
<proteinExistence type="inferred from homology"/>
<keyword evidence="3" id="KW-0472">Membrane</keyword>